<dbReference type="InterPro" id="IPR036787">
    <property type="entry name" value="T_IF-3_N_sf"/>
</dbReference>
<evidence type="ECO:0000256" key="5">
    <source>
        <dbReference type="NCBIfam" id="TIGR00168"/>
    </source>
</evidence>
<dbReference type="GO" id="GO:0003743">
    <property type="term" value="F:translation initiation factor activity"/>
    <property type="evidence" value="ECO:0007669"/>
    <property type="project" value="UniProtKB-UniRule"/>
</dbReference>
<gene>
    <name evidence="4" type="primary">infC</name>
    <name evidence="8" type="ORF">ENX16_04845</name>
</gene>
<dbReference type="AlphaFoldDB" id="A0A7V3PU14"/>
<dbReference type="Gene3D" id="3.10.20.80">
    <property type="entry name" value="Translation initiation factor 3 (IF-3), N-terminal domain"/>
    <property type="match status" value="1"/>
</dbReference>
<comment type="function">
    <text evidence="4">IF-3 binds to the 30S ribosomal subunit and shifts the equilibrium between 70S ribosomes and their 50S and 30S subunits in favor of the free subunits, thus enhancing the availability of 30S subunits on which protein synthesis initiation begins.</text>
</comment>
<accession>A0A7V3PU14</accession>
<evidence type="ECO:0000313" key="8">
    <source>
        <dbReference type="EMBL" id="HGD13389.1"/>
    </source>
</evidence>
<dbReference type="HAMAP" id="MF_00080">
    <property type="entry name" value="IF_3"/>
    <property type="match status" value="1"/>
</dbReference>
<dbReference type="GO" id="GO:0016020">
    <property type="term" value="C:membrane"/>
    <property type="evidence" value="ECO:0007669"/>
    <property type="project" value="TreeGrafter"/>
</dbReference>
<dbReference type="NCBIfam" id="TIGR00168">
    <property type="entry name" value="infC"/>
    <property type="match status" value="1"/>
</dbReference>
<feature type="domain" description="Translation initiation factor 3 N-terminal" evidence="7">
    <location>
        <begin position="22"/>
        <end position="89"/>
    </location>
</feature>
<reference evidence="8" key="1">
    <citation type="journal article" date="2020" name="mSystems">
        <title>Genome- and Community-Level Interaction Insights into Carbon Utilization and Element Cycling Functions of Hydrothermarchaeota in Hydrothermal Sediment.</title>
        <authorList>
            <person name="Zhou Z."/>
            <person name="Liu Y."/>
            <person name="Xu W."/>
            <person name="Pan J."/>
            <person name="Luo Z.H."/>
            <person name="Li M."/>
        </authorList>
    </citation>
    <scope>NUCLEOTIDE SEQUENCE [LARGE SCALE GENOMIC DNA]</scope>
    <source>
        <strain evidence="8">SpSt-914</strain>
    </source>
</reference>
<evidence type="ECO:0000256" key="1">
    <source>
        <dbReference type="ARBA" id="ARBA00005439"/>
    </source>
</evidence>
<keyword evidence="4" id="KW-0963">Cytoplasm</keyword>
<protein>
    <recommendedName>
        <fullName evidence="4 5">Translation initiation factor IF-3</fullName>
    </recommendedName>
</protein>
<evidence type="ECO:0000259" key="6">
    <source>
        <dbReference type="Pfam" id="PF00707"/>
    </source>
</evidence>
<dbReference type="InterPro" id="IPR019814">
    <property type="entry name" value="Translation_initiation_fac_3_N"/>
</dbReference>
<sequence>MKLEEHSERVVREGLKDRPRANEQIRVPYVRVIGVDKRPIGILPTREAIALARRQNLDLVMLAPNEEPPVCGIMDLGRYLYEQKARQRESKKKQHQTQVRQIRMKMKIDKHDYEVKLKKMREFLADKDRIRLVLWLRGREVLHTDLAMQLIERIKQDLADVARVEGQVRFLDEGRKSIQLMLVPK</sequence>
<dbReference type="Pfam" id="PF00707">
    <property type="entry name" value="IF3_C"/>
    <property type="match status" value="1"/>
</dbReference>
<dbReference type="SUPFAM" id="SSF54364">
    <property type="entry name" value="Translation initiation factor IF3, N-terminal domain"/>
    <property type="match status" value="1"/>
</dbReference>
<dbReference type="Pfam" id="PF05198">
    <property type="entry name" value="IF3_N"/>
    <property type="match status" value="1"/>
</dbReference>
<dbReference type="Gene3D" id="3.30.110.10">
    <property type="entry name" value="Translation initiation factor 3 (IF-3), C-terminal domain"/>
    <property type="match status" value="1"/>
</dbReference>
<keyword evidence="3 4" id="KW-0648">Protein biosynthesis</keyword>
<dbReference type="InterPro" id="IPR001288">
    <property type="entry name" value="Translation_initiation_fac_3"/>
</dbReference>
<dbReference type="GO" id="GO:0043022">
    <property type="term" value="F:ribosome binding"/>
    <property type="evidence" value="ECO:0007669"/>
    <property type="project" value="TreeGrafter"/>
</dbReference>
<keyword evidence="2 4" id="KW-0396">Initiation factor</keyword>
<comment type="caution">
    <text evidence="8">The sequence shown here is derived from an EMBL/GenBank/DDBJ whole genome shotgun (WGS) entry which is preliminary data.</text>
</comment>
<comment type="subunit">
    <text evidence="4">Monomer.</text>
</comment>
<proteinExistence type="inferred from homology"/>
<dbReference type="SUPFAM" id="SSF55200">
    <property type="entry name" value="Translation initiation factor IF3, C-terminal domain"/>
    <property type="match status" value="1"/>
</dbReference>
<dbReference type="GO" id="GO:0032790">
    <property type="term" value="P:ribosome disassembly"/>
    <property type="evidence" value="ECO:0007669"/>
    <property type="project" value="TreeGrafter"/>
</dbReference>
<dbReference type="PANTHER" id="PTHR10938">
    <property type="entry name" value="TRANSLATION INITIATION FACTOR IF-3"/>
    <property type="match status" value="1"/>
</dbReference>
<feature type="domain" description="Translation initiation factor 3 C-terminal" evidence="6">
    <location>
        <begin position="97"/>
        <end position="184"/>
    </location>
</feature>
<evidence type="ECO:0000256" key="3">
    <source>
        <dbReference type="ARBA" id="ARBA00022917"/>
    </source>
</evidence>
<evidence type="ECO:0000256" key="2">
    <source>
        <dbReference type="ARBA" id="ARBA00022540"/>
    </source>
</evidence>
<evidence type="ECO:0000256" key="4">
    <source>
        <dbReference type="HAMAP-Rule" id="MF_00080"/>
    </source>
</evidence>
<name>A0A7V3PU14_UNCW3</name>
<comment type="subcellular location">
    <subcellularLocation>
        <location evidence="4">Cytoplasm</location>
    </subcellularLocation>
</comment>
<evidence type="ECO:0000259" key="7">
    <source>
        <dbReference type="Pfam" id="PF05198"/>
    </source>
</evidence>
<comment type="similarity">
    <text evidence="1 4">Belongs to the IF-3 family.</text>
</comment>
<dbReference type="GO" id="GO:0005829">
    <property type="term" value="C:cytosol"/>
    <property type="evidence" value="ECO:0007669"/>
    <property type="project" value="TreeGrafter"/>
</dbReference>
<dbReference type="PANTHER" id="PTHR10938:SF0">
    <property type="entry name" value="TRANSLATION INITIATION FACTOR IF-3, MITOCHONDRIAL"/>
    <property type="match status" value="1"/>
</dbReference>
<organism evidence="8">
    <name type="scientific">candidate division WOR-3 bacterium</name>
    <dbReference type="NCBI Taxonomy" id="2052148"/>
    <lineage>
        <taxon>Bacteria</taxon>
        <taxon>Bacteria division WOR-3</taxon>
    </lineage>
</organism>
<dbReference type="InterPro" id="IPR036788">
    <property type="entry name" value="T_IF-3_C_sf"/>
</dbReference>
<dbReference type="InterPro" id="IPR019815">
    <property type="entry name" value="Translation_initiation_fac_3_C"/>
</dbReference>
<dbReference type="EMBL" id="DTMZ01000108">
    <property type="protein sequence ID" value="HGD13389.1"/>
    <property type="molecule type" value="Genomic_DNA"/>
</dbReference>